<dbReference type="KEGG" id="sna:Snas_6247"/>
<name>D3Q2W6_STANL</name>
<dbReference type="HOGENOM" id="CLU_2095372_0_0_11"/>
<dbReference type="STRING" id="446470.Snas_6247"/>
<proteinExistence type="predicted"/>
<evidence type="ECO:0000313" key="1">
    <source>
        <dbReference type="EMBL" id="ADD45867.1"/>
    </source>
</evidence>
<accession>D3Q2W6</accession>
<dbReference type="AlphaFoldDB" id="D3Q2W6"/>
<reference evidence="1 2" key="1">
    <citation type="journal article" date="2009" name="Stand. Genomic Sci.">
        <title>Complete genome sequence of Stackebrandtia nassauensis type strain (LLR-40K-21).</title>
        <authorList>
            <person name="Munk C."/>
            <person name="Lapidus A."/>
            <person name="Copeland A."/>
            <person name="Jando M."/>
            <person name="Mayilraj S."/>
            <person name="Glavina Del Rio T."/>
            <person name="Nolan M."/>
            <person name="Chen F."/>
            <person name="Lucas S."/>
            <person name="Tice H."/>
            <person name="Cheng J.F."/>
            <person name="Han C."/>
            <person name="Detter J.C."/>
            <person name="Bruce D."/>
            <person name="Goodwin L."/>
            <person name="Chain P."/>
            <person name="Pitluck S."/>
            <person name="Goker M."/>
            <person name="Ovchinikova G."/>
            <person name="Pati A."/>
            <person name="Ivanova N."/>
            <person name="Mavromatis K."/>
            <person name="Chen A."/>
            <person name="Palaniappan K."/>
            <person name="Land M."/>
            <person name="Hauser L."/>
            <person name="Chang Y.J."/>
            <person name="Jeffries C.D."/>
            <person name="Bristow J."/>
            <person name="Eisen J.A."/>
            <person name="Markowitz V."/>
            <person name="Hugenholtz P."/>
            <person name="Kyrpides N.C."/>
            <person name="Klenk H.P."/>
        </authorList>
    </citation>
    <scope>NUCLEOTIDE SEQUENCE [LARGE SCALE GENOMIC DNA]</scope>
    <source>
        <strain evidence="2">DSM 44728 / CIP 108903 / NRRL B-16338 / NBRC 102104 / LLR-40K-21</strain>
    </source>
</reference>
<evidence type="ECO:0000313" key="2">
    <source>
        <dbReference type="Proteomes" id="UP000000844"/>
    </source>
</evidence>
<protein>
    <submittedName>
        <fullName evidence="1">Uncharacterized protein</fullName>
    </submittedName>
</protein>
<keyword evidence="2" id="KW-1185">Reference proteome</keyword>
<dbReference type="Proteomes" id="UP000000844">
    <property type="component" value="Chromosome"/>
</dbReference>
<gene>
    <name evidence="1" type="ordered locus">Snas_6247</name>
</gene>
<organism evidence="1 2">
    <name type="scientific">Stackebrandtia nassauensis (strain DSM 44728 / CIP 108903 / NRRL B-16338 / NBRC 102104 / LLR-40K-21)</name>
    <dbReference type="NCBI Taxonomy" id="446470"/>
    <lineage>
        <taxon>Bacteria</taxon>
        <taxon>Bacillati</taxon>
        <taxon>Actinomycetota</taxon>
        <taxon>Actinomycetes</taxon>
        <taxon>Glycomycetales</taxon>
        <taxon>Glycomycetaceae</taxon>
        <taxon>Stackebrandtia</taxon>
    </lineage>
</organism>
<dbReference type="EMBL" id="CP001778">
    <property type="protein sequence ID" value="ADD45867.1"/>
    <property type="molecule type" value="Genomic_DNA"/>
</dbReference>
<sequence>MAGVGCGSCWEAAIRADERLRIEEQLPAECPPDPLLIDEVAVERFCAGEAGKPQLTRPEKVEAARRLIARNVPLDEIRRRLALSSRIWRQILAAANGDLPVQTVLVRRADREAVAV</sequence>